<evidence type="ECO:0000313" key="9">
    <source>
        <dbReference type="Proteomes" id="UP000821866"/>
    </source>
</evidence>
<dbReference type="VEuPathDB" id="VectorBase:LOC119181484"/>
<feature type="domain" description="Major facilitator superfamily (MFS) profile" evidence="7">
    <location>
        <begin position="124"/>
        <end position="537"/>
    </location>
</feature>
<dbReference type="SUPFAM" id="SSF103473">
    <property type="entry name" value="MFS general substrate transporter"/>
    <property type="match status" value="1"/>
</dbReference>
<dbReference type="GO" id="GO:0061513">
    <property type="term" value="F:glucose 6-phosphate:phosphate antiporter activity"/>
    <property type="evidence" value="ECO:0007669"/>
    <property type="project" value="TreeGrafter"/>
</dbReference>
<feature type="transmembrane region" description="Helical" evidence="6">
    <location>
        <begin position="483"/>
        <end position="505"/>
    </location>
</feature>
<reference evidence="8" key="1">
    <citation type="journal article" date="2020" name="Cell">
        <title>Large-Scale Comparative Analyses of Tick Genomes Elucidate Their Genetic Diversity and Vector Capacities.</title>
        <authorList>
            <consortium name="Tick Genome and Microbiome Consortium (TIGMIC)"/>
            <person name="Jia N."/>
            <person name="Wang J."/>
            <person name="Shi W."/>
            <person name="Du L."/>
            <person name="Sun Y."/>
            <person name="Zhan W."/>
            <person name="Jiang J.F."/>
            <person name="Wang Q."/>
            <person name="Zhang B."/>
            <person name="Ji P."/>
            <person name="Bell-Sakyi L."/>
            <person name="Cui X.M."/>
            <person name="Yuan T.T."/>
            <person name="Jiang B.G."/>
            <person name="Yang W.F."/>
            <person name="Lam T.T."/>
            <person name="Chang Q.C."/>
            <person name="Ding S.J."/>
            <person name="Wang X.J."/>
            <person name="Zhu J.G."/>
            <person name="Ruan X.D."/>
            <person name="Zhao L."/>
            <person name="Wei J.T."/>
            <person name="Ye R.Z."/>
            <person name="Que T.C."/>
            <person name="Du C.H."/>
            <person name="Zhou Y.H."/>
            <person name="Cheng J.X."/>
            <person name="Dai P.F."/>
            <person name="Guo W.B."/>
            <person name="Han X.H."/>
            <person name="Huang E.J."/>
            <person name="Li L.F."/>
            <person name="Wei W."/>
            <person name="Gao Y.C."/>
            <person name="Liu J.Z."/>
            <person name="Shao H.Z."/>
            <person name="Wang X."/>
            <person name="Wang C.C."/>
            <person name="Yang T.C."/>
            <person name="Huo Q.B."/>
            <person name="Li W."/>
            <person name="Chen H.Y."/>
            <person name="Chen S.E."/>
            <person name="Zhou L.G."/>
            <person name="Ni X.B."/>
            <person name="Tian J.H."/>
            <person name="Sheng Y."/>
            <person name="Liu T."/>
            <person name="Pan Y.S."/>
            <person name="Xia L.Y."/>
            <person name="Li J."/>
            <person name="Zhao F."/>
            <person name="Cao W.C."/>
        </authorList>
    </citation>
    <scope>NUCLEOTIDE SEQUENCE</scope>
    <source>
        <strain evidence="8">Rmic-2018</strain>
    </source>
</reference>
<evidence type="ECO:0000256" key="1">
    <source>
        <dbReference type="ARBA" id="ARBA00004127"/>
    </source>
</evidence>
<dbReference type="GO" id="GO:0005789">
    <property type="term" value="C:endoplasmic reticulum membrane"/>
    <property type="evidence" value="ECO:0007669"/>
    <property type="project" value="TreeGrafter"/>
</dbReference>
<evidence type="ECO:0000256" key="5">
    <source>
        <dbReference type="SAM" id="MobiDB-lite"/>
    </source>
</evidence>
<keyword evidence="2 6" id="KW-0812">Transmembrane</keyword>
<dbReference type="Proteomes" id="UP000821866">
    <property type="component" value="Chromosome 11"/>
</dbReference>
<dbReference type="GO" id="GO:0035435">
    <property type="term" value="P:phosphate ion transmembrane transport"/>
    <property type="evidence" value="ECO:0007669"/>
    <property type="project" value="TreeGrafter"/>
</dbReference>
<dbReference type="Pfam" id="PF07690">
    <property type="entry name" value="MFS_1"/>
    <property type="match status" value="1"/>
</dbReference>
<organism evidence="8 9">
    <name type="scientific">Rhipicephalus microplus</name>
    <name type="common">Cattle tick</name>
    <name type="synonym">Boophilus microplus</name>
    <dbReference type="NCBI Taxonomy" id="6941"/>
    <lineage>
        <taxon>Eukaryota</taxon>
        <taxon>Metazoa</taxon>
        <taxon>Ecdysozoa</taxon>
        <taxon>Arthropoda</taxon>
        <taxon>Chelicerata</taxon>
        <taxon>Arachnida</taxon>
        <taxon>Acari</taxon>
        <taxon>Parasitiformes</taxon>
        <taxon>Ixodida</taxon>
        <taxon>Ixodoidea</taxon>
        <taxon>Ixodidae</taxon>
        <taxon>Rhipicephalinae</taxon>
        <taxon>Rhipicephalus</taxon>
        <taxon>Boophilus</taxon>
    </lineage>
</organism>
<feature type="transmembrane region" description="Helical" evidence="6">
    <location>
        <begin position="119"/>
        <end position="137"/>
    </location>
</feature>
<dbReference type="CDD" id="cd17343">
    <property type="entry name" value="MFS_SLC37A4"/>
    <property type="match status" value="1"/>
</dbReference>
<keyword evidence="9" id="KW-1185">Reference proteome</keyword>
<feature type="transmembrane region" description="Helical" evidence="6">
    <location>
        <begin position="419"/>
        <end position="441"/>
    </location>
</feature>
<dbReference type="InterPro" id="IPR051337">
    <property type="entry name" value="OPA_Antiporter"/>
</dbReference>
<comment type="subcellular location">
    <subcellularLocation>
        <location evidence="1">Endomembrane system</location>
        <topology evidence="1">Multi-pass membrane protein</topology>
    </subcellularLocation>
</comment>
<gene>
    <name evidence="8" type="ORF">HPB51_007897</name>
</gene>
<name>A0A9J6ENI8_RHIMP</name>
<feature type="region of interest" description="Disordered" evidence="5">
    <location>
        <begin position="75"/>
        <end position="109"/>
    </location>
</feature>
<keyword evidence="4 6" id="KW-0472">Membrane</keyword>
<feature type="transmembrane region" description="Helical" evidence="6">
    <location>
        <begin position="278"/>
        <end position="299"/>
    </location>
</feature>
<sequence length="547" mass="58652">MAEASEEQSRNLAGLRTKRLWLSEAKLEFQGAGKGRAVAGRCRQASANLWSLEGDRRPEQAAAAGDRTCDHRALAGGGGFSGADAELTKRREPRKQHYEGRSRARQHRRKRHRAMDLKSYQLSIFTTMFFGYAFYAYNRKCVSFALPELMEEGLTKEQAGMIISSQNLAYAGSKFMGGVLSDRLSARLLFTCGLLISGVATLLFGTSPNSVLLFCGFWFLNGLAQGCGWPSCAKILRKWFAPSQFGTWWSVLSASANISGGVAPFLSAFLILNYGWRFSLTIAGTLSIAMGAVAFLTLVNSPTDVGLEAQDVAGKKTATAEKDAASKSSATVWDLVASPFLWLVSFSYLVVFCAKTSAVDWGQLYVMEDLGHSQYVGSALTSSIESGGFFGGILAGYLTDWFLHWHVKKGSKSNANPRIPVAVLFMAGAAGCFHLLCFNVGKESSELWISGIGLVLGACLYGPIAIFGVAASESAPAHLSGTSHAIVALAASIGAVISGLPFSIVANRYNWGAVFILLEALCGVTSVVLFAGMNFNAKMGVSRPKKD</sequence>
<feature type="transmembrane region" description="Helical" evidence="6">
    <location>
        <begin position="335"/>
        <end position="354"/>
    </location>
</feature>
<dbReference type="PROSITE" id="PS50850">
    <property type="entry name" value="MFS"/>
    <property type="match status" value="1"/>
</dbReference>
<evidence type="ECO:0000313" key="8">
    <source>
        <dbReference type="EMBL" id="KAH8035653.1"/>
    </source>
</evidence>
<dbReference type="EMBL" id="JABSTU010000003">
    <property type="protein sequence ID" value="KAH8035653.1"/>
    <property type="molecule type" value="Genomic_DNA"/>
</dbReference>
<dbReference type="AlphaFoldDB" id="A0A9J6ENI8"/>
<dbReference type="PANTHER" id="PTHR43826:SF3">
    <property type="entry name" value="GLUCOSE-6-PHOSPHATE EXCHANGER SLC37A4"/>
    <property type="match status" value="1"/>
</dbReference>
<protein>
    <recommendedName>
        <fullName evidence="7">Major facilitator superfamily (MFS) profile domain-containing protein</fullName>
    </recommendedName>
</protein>
<proteinExistence type="predicted"/>
<feature type="compositionally biased region" description="Basic and acidic residues" evidence="5">
    <location>
        <begin position="86"/>
        <end position="102"/>
    </location>
</feature>
<evidence type="ECO:0000256" key="2">
    <source>
        <dbReference type="ARBA" id="ARBA00022692"/>
    </source>
</evidence>
<reference evidence="8" key="2">
    <citation type="submission" date="2021-09" db="EMBL/GenBank/DDBJ databases">
        <authorList>
            <person name="Jia N."/>
            <person name="Wang J."/>
            <person name="Shi W."/>
            <person name="Du L."/>
            <person name="Sun Y."/>
            <person name="Zhan W."/>
            <person name="Jiang J."/>
            <person name="Wang Q."/>
            <person name="Zhang B."/>
            <person name="Ji P."/>
            <person name="Sakyi L.B."/>
            <person name="Cui X."/>
            <person name="Yuan T."/>
            <person name="Jiang B."/>
            <person name="Yang W."/>
            <person name="Lam T.T.-Y."/>
            <person name="Chang Q."/>
            <person name="Ding S."/>
            <person name="Wang X."/>
            <person name="Zhu J."/>
            <person name="Ruan X."/>
            <person name="Zhao L."/>
            <person name="Wei J."/>
            <person name="Que T."/>
            <person name="Du C."/>
            <person name="Cheng J."/>
            <person name="Dai P."/>
            <person name="Han X."/>
            <person name="Huang E."/>
            <person name="Gao Y."/>
            <person name="Liu J."/>
            <person name="Shao H."/>
            <person name="Ye R."/>
            <person name="Li L."/>
            <person name="Wei W."/>
            <person name="Wang X."/>
            <person name="Wang C."/>
            <person name="Huo Q."/>
            <person name="Li W."/>
            <person name="Guo W."/>
            <person name="Chen H."/>
            <person name="Chen S."/>
            <person name="Zhou L."/>
            <person name="Zhou L."/>
            <person name="Ni X."/>
            <person name="Tian J."/>
            <person name="Zhou Y."/>
            <person name="Sheng Y."/>
            <person name="Liu T."/>
            <person name="Pan Y."/>
            <person name="Xia L."/>
            <person name="Li J."/>
            <person name="Zhao F."/>
            <person name="Cao W."/>
        </authorList>
    </citation>
    <scope>NUCLEOTIDE SEQUENCE</scope>
    <source>
        <strain evidence="8">Rmic-2018</strain>
        <tissue evidence="8">Larvae</tissue>
    </source>
</reference>
<evidence type="ECO:0000259" key="7">
    <source>
        <dbReference type="PROSITE" id="PS50850"/>
    </source>
</evidence>
<comment type="caution">
    <text evidence="8">The sequence shown here is derived from an EMBL/GenBank/DDBJ whole genome shotgun (WGS) entry which is preliminary data.</text>
</comment>
<feature type="transmembrane region" description="Helical" evidence="6">
    <location>
        <begin position="511"/>
        <end position="535"/>
    </location>
</feature>
<dbReference type="InterPro" id="IPR011701">
    <property type="entry name" value="MFS"/>
</dbReference>
<dbReference type="InterPro" id="IPR036259">
    <property type="entry name" value="MFS_trans_sf"/>
</dbReference>
<evidence type="ECO:0000256" key="3">
    <source>
        <dbReference type="ARBA" id="ARBA00022989"/>
    </source>
</evidence>
<evidence type="ECO:0000256" key="4">
    <source>
        <dbReference type="ARBA" id="ARBA00023136"/>
    </source>
</evidence>
<feature type="transmembrane region" description="Helical" evidence="6">
    <location>
        <begin position="211"/>
        <end position="236"/>
    </location>
</feature>
<evidence type="ECO:0000256" key="6">
    <source>
        <dbReference type="SAM" id="Phobius"/>
    </source>
</evidence>
<dbReference type="PANTHER" id="PTHR43826">
    <property type="entry name" value="GLUCOSE-6-PHOSPHATE EXCHANGER SLC37A4"/>
    <property type="match status" value="1"/>
</dbReference>
<feature type="transmembrane region" description="Helical" evidence="6">
    <location>
        <begin position="184"/>
        <end position="204"/>
    </location>
</feature>
<feature type="transmembrane region" description="Helical" evidence="6">
    <location>
        <begin position="248"/>
        <end position="271"/>
    </location>
</feature>
<keyword evidence="3 6" id="KW-1133">Transmembrane helix</keyword>
<accession>A0A9J6ENI8</accession>
<feature type="transmembrane region" description="Helical" evidence="6">
    <location>
        <begin position="447"/>
        <end position="471"/>
    </location>
</feature>
<dbReference type="InterPro" id="IPR020846">
    <property type="entry name" value="MFS_dom"/>
</dbReference>
<dbReference type="Gene3D" id="1.20.1250.20">
    <property type="entry name" value="MFS general substrate transporter like domains"/>
    <property type="match status" value="2"/>
</dbReference>